<dbReference type="Gramene" id="Jr07_37730_p1">
    <property type="protein sequence ID" value="cds.Jr07_37730_p1"/>
    <property type="gene ID" value="Jr07_37730"/>
</dbReference>
<dbReference type="OrthoDB" id="1727058at2759"/>
<dbReference type="AlphaFoldDB" id="A0A2I4EQQ4"/>
<dbReference type="Pfam" id="PF05266">
    <property type="entry name" value="DUF724"/>
    <property type="match status" value="1"/>
</dbReference>
<evidence type="ECO:0000313" key="5">
    <source>
        <dbReference type="RefSeq" id="XP_018821740.1"/>
    </source>
</evidence>
<feature type="compositionally biased region" description="Low complexity" evidence="3">
    <location>
        <begin position="70"/>
        <end position="85"/>
    </location>
</feature>
<accession>A0A2I4EQQ4</accession>
<name>A0A2I4EQQ4_JUGRE</name>
<sequence>MADSNSFVFGTLPTSSASFSCGTVDFKAKLRPRKRTIVAKGGRNRCSCGANTESSATNSNLSNSILTTPFSNPFPSSHPPSTNFPASISSGLQSCNDKKVMPLSSDNAENSRKDAQPNQQTIQKEIETVPKMEETSESVSSPRLPLIPISRILKDIPHSPHFLQLRSYSEVARKSLMAGWDRAFEETVEEIHTLKANDFWVRSSELWKTMEELQSLGYNVFRPRKRLVELTKVMEELHLHKMWIRRLKSKAESHRMEKCRLESVILGLQKSAEREQADLVEMLVEVTKMEKDAPKFDGAFAALAIEPM</sequence>
<keyword evidence="4" id="KW-1185">Reference proteome</keyword>
<dbReference type="Proteomes" id="UP000235220">
    <property type="component" value="Chromosome 7"/>
</dbReference>
<feature type="region of interest" description="Disordered" evidence="3">
    <location>
        <begin position="98"/>
        <end position="120"/>
    </location>
</feature>
<evidence type="ECO:0000256" key="2">
    <source>
        <dbReference type="ARBA" id="ARBA00022604"/>
    </source>
</evidence>
<gene>
    <name evidence="5" type="primary">LOC108991807</name>
</gene>
<dbReference type="STRING" id="51240.A0A2I4EQQ4"/>
<feature type="region of interest" description="Disordered" evidence="3">
    <location>
        <begin position="70"/>
        <end position="89"/>
    </location>
</feature>
<protein>
    <submittedName>
        <fullName evidence="5">Uncharacterized protein LOC108991807 isoform X1</fullName>
    </submittedName>
</protein>
<proteinExistence type="predicted"/>
<keyword evidence="1" id="KW-0813">Transport</keyword>
<dbReference type="InterPro" id="IPR007930">
    <property type="entry name" value="DUF724"/>
</dbReference>
<dbReference type="KEGG" id="jre:108991807"/>
<dbReference type="RefSeq" id="XP_018821740.1">
    <property type="nucleotide sequence ID" value="XM_018966195.2"/>
</dbReference>
<evidence type="ECO:0000313" key="4">
    <source>
        <dbReference type="Proteomes" id="UP000235220"/>
    </source>
</evidence>
<evidence type="ECO:0000256" key="1">
    <source>
        <dbReference type="ARBA" id="ARBA00022448"/>
    </source>
</evidence>
<keyword evidence="2" id="KW-0341">Growth regulation</keyword>
<organism evidence="4 5">
    <name type="scientific">Juglans regia</name>
    <name type="common">English walnut</name>
    <dbReference type="NCBI Taxonomy" id="51240"/>
    <lineage>
        <taxon>Eukaryota</taxon>
        <taxon>Viridiplantae</taxon>
        <taxon>Streptophyta</taxon>
        <taxon>Embryophyta</taxon>
        <taxon>Tracheophyta</taxon>
        <taxon>Spermatophyta</taxon>
        <taxon>Magnoliopsida</taxon>
        <taxon>eudicotyledons</taxon>
        <taxon>Gunneridae</taxon>
        <taxon>Pentapetalae</taxon>
        <taxon>rosids</taxon>
        <taxon>fabids</taxon>
        <taxon>Fagales</taxon>
        <taxon>Juglandaceae</taxon>
        <taxon>Juglans</taxon>
    </lineage>
</organism>
<evidence type="ECO:0000256" key="3">
    <source>
        <dbReference type="SAM" id="MobiDB-lite"/>
    </source>
</evidence>
<dbReference type="GeneID" id="108991807"/>
<reference evidence="5" key="1">
    <citation type="submission" date="2025-08" db="UniProtKB">
        <authorList>
            <consortium name="RefSeq"/>
        </authorList>
    </citation>
    <scope>IDENTIFICATION</scope>
    <source>
        <tissue evidence="5">Leaves</tissue>
    </source>
</reference>